<comment type="caution">
    <text evidence="9">The sequence shown here is derived from an EMBL/GenBank/DDBJ whole genome shotgun (WGS) entry which is preliminary data.</text>
</comment>
<evidence type="ECO:0000313" key="9">
    <source>
        <dbReference type="EMBL" id="KAK0957081.1"/>
    </source>
</evidence>
<proteinExistence type="inferred from homology"/>
<evidence type="ECO:0000256" key="6">
    <source>
        <dbReference type="ARBA" id="ARBA00023242"/>
    </source>
</evidence>
<sequence>MPPKNQNGRSVQPAPQPLPTSSDVYRPFSQPHPYQQLPTPQQQHQPSYQAPVVQQQHSHQQPQPHQYHHPQPFEPPWSQGHYQPGPVLQPTYHPSRDDRPAYSQSQHRGILYQELRSSAVPQTAWQCPPHRPQKRKHEKPRPVYPSPAASSTPQRWTVAQVHIPVSRVEVASTSSGMPRAAKRRRSNGSAAVAVCDEQATQKPPKIQLLEAEPVPELKREPAPELKHEPETIEVASVQVAPISPPTADYLAVLLSLADEYVMAAHQMSSALAASDFDKDHVERYHQLVSTALGCLESVLKNFRQLDARKEGRIRLRLASLLHEETENSEQAGELLSKGIALCERNRLTDLKYAMHHLLVRVMAKGSYKAAIKAVEKLVTEAEALKLGHWVYSFRFLRVSLGLQVLGPAETAAVLKHLSALKATAELQRRITVQIVAATLDAVVHLKSGAADAVELAQRAIAAARMHQLSPEMQCAPQLRALLDCLDLACSLMQHKSAHIIEKMRQMQTSIDSTKYDNAWIQNASTFLVPIGTLFSGDIHGDTADILAETAGGELGLRFDWIHKGQLYALGYLLSGVASNYKHGGESQTDEMLEGALRLANLDAGNFPSALPPTIQYAQWQRSASVMARLQQASVQCARSEWASASKIMLETGETAAEHELKLDTATQALLVYIRAVIKHGDGDLEGAEALYASAALVWDSKSKETSALRDMQAVAYLNRIHILQHIGRREEAEGMLTLIETFAVANPNLSITAGYYIVAMSAQGPQSSIIKLKTELAPGLKAAKAASNTQQLCMIMSIMTNMFFTNIVGDQAIKAARASRTLARQCGSKLWQAVADTRIEGETMMRSLPESLTMKFIKSV</sequence>
<feature type="region of interest" description="Disordered" evidence="8">
    <location>
        <begin position="1"/>
        <end position="155"/>
    </location>
</feature>
<dbReference type="EMBL" id="JAUJLE010000415">
    <property type="protein sequence ID" value="KAK0957081.1"/>
    <property type="molecule type" value="Genomic_DNA"/>
</dbReference>
<keyword evidence="10" id="KW-1185">Reference proteome</keyword>
<keyword evidence="6" id="KW-0539">Nucleus</keyword>
<evidence type="ECO:0000256" key="1">
    <source>
        <dbReference type="ARBA" id="ARBA00004123"/>
    </source>
</evidence>
<dbReference type="GO" id="GO:0007059">
    <property type="term" value="P:chromosome segregation"/>
    <property type="evidence" value="ECO:0007669"/>
    <property type="project" value="UniProtKB-KW"/>
</dbReference>
<gene>
    <name evidence="9" type="ORF">LTR91_022043</name>
</gene>
<comment type="similarity">
    <text evidence="2">Belongs to the SCC4/mau-2 family.</text>
</comment>
<keyword evidence="7" id="KW-0131">Cell cycle</keyword>
<dbReference type="InterPro" id="IPR011990">
    <property type="entry name" value="TPR-like_helical_dom_sf"/>
</dbReference>
<dbReference type="GO" id="GO:0007064">
    <property type="term" value="P:mitotic sister chromatid cohesion"/>
    <property type="evidence" value="ECO:0007669"/>
    <property type="project" value="InterPro"/>
</dbReference>
<evidence type="ECO:0000256" key="7">
    <source>
        <dbReference type="ARBA" id="ARBA00023306"/>
    </source>
</evidence>
<dbReference type="PANTHER" id="PTHR21394">
    <property type="entry name" value="MAU2 CHROMATID COHESION FACTOR HOMOLOG"/>
    <property type="match status" value="1"/>
</dbReference>
<reference evidence="9" key="1">
    <citation type="submission" date="2023-06" db="EMBL/GenBank/DDBJ databases">
        <title>Black Yeasts Isolated from many extreme environments.</title>
        <authorList>
            <person name="Coleine C."/>
            <person name="Stajich J.E."/>
            <person name="Selbmann L."/>
        </authorList>
    </citation>
    <scope>NUCLEOTIDE SEQUENCE</scope>
    <source>
        <strain evidence="9">CCFEE 5200</strain>
    </source>
</reference>
<evidence type="ECO:0000256" key="4">
    <source>
        <dbReference type="ARBA" id="ARBA00022776"/>
    </source>
</evidence>
<evidence type="ECO:0000256" key="8">
    <source>
        <dbReference type="SAM" id="MobiDB-lite"/>
    </source>
</evidence>
<dbReference type="Pfam" id="PF10345">
    <property type="entry name" value="Cohesin_load"/>
    <property type="match status" value="1"/>
</dbReference>
<keyword evidence="3" id="KW-0132">Cell division</keyword>
<feature type="compositionally biased region" description="Polar residues" evidence="8">
    <location>
        <begin position="1"/>
        <end position="10"/>
    </location>
</feature>
<accession>A0AAN6JZ10</accession>
<feature type="region of interest" description="Disordered" evidence="8">
    <location>
        <begin position="169"/>
        <end position="190"/>
    </location>
</feature>
<dbReference type="SUPFAM" id="SSF48452">
    <property type="entry name" value="TPR-like"/>
    <property type="match status" value="1"/>
</dbReference>
<dbReference type="Proteomes" id="UP001175353">
    <property type="component" value="Unassembled WGS sequence"/>
</dbReference>
<evidence type="ECO:0008006" key="11">
    <source>
        <dbReference type="Google" id="ProtNLM"/>
    </source>
</evidence>
<evidence type="ECO:0000256" key="3">
    <source>
        <dbReference type="ARBA" id="ARBA00022618"/>
    </source>
</evidence>
<keyword evidence="4" id="KW-0498">Mitosis</keyword>
<organism evidence="9 10">
    <name type="scientific">Friedmanniomyces endolithicus</name>
    <dbReference type="NCBI Taxonomy" id="329885"/>
    <lineage>
        <taxon>Eukaryota</taxon>
        <taxon>Fungi</taxon>
        <taxon>Dikarya</taxon>
        <taxon>Ascomycota</taxon>
        <taxon>Pezizomycotina</taxon>
        <taxon>Dothideomycetes</taxon>
        <taxon>Dothideomycetidae</taxon>
        <taxon>Mycosphaerellales</taxon>
        <taxon>Teratosphaeriaceae</taxon>
        <taxon>Friedmanniomyces</taxon>
    </lineage>
</organism>
<name>A0AAN6JZ10_9PEZI</name>
<comment type="subcellular location">
    <subcellularLocation>
        <location evidence="1">Nucleus</location>
    </subcellularLocation>
</comment>
<evidence type="ECO:0000256" key="5">
    <source>
        <dbReference type="ARBA" id="ARBA00022829"/>
    </source>
</evidence>
<feature type="compositionally biased region" description="Low complexity" evidence="8">
    <location>
        <begin position="31"/>
        <end position="65"/>
    </location>
</feature>
<evidence type="ECO:0000313" key="10">
    <source>
        <dbReference type="Proteomes" id="UP001175353"/>
    </source>
</evidence>
<dbReference type="GO" id="GO:0051301">
    <property type="term" value="P:cell division"/>
    <property type="evidence" value="ECO:0007669"/>
    <property type="project" value="UniProtKB-KW"/>
</dbReference>
<protein>
    <recommendedName>
        <fullName evidence="11">Cohesin loading factor</fullName>
    </recommendedName>
</protein>
<dbReference type="InterPro" id="IPR019440">
    <property type="entry name" value="MAU2"/>
</dbReference>
<dbReference type="AlphaFoldDB" id="A0AAN6JZ10"/>
<feature type="compositionally biased region" description="Polar residues" evidence="8">
    <location>
        <begin position="115"/>
        <end position="125"/>
    </location>
</feature>
<dbReference type="GO" id="GO:0005634">
    <property type="term" value="C:nucleus"/>
    <property type="evidence" value="ECO:0007669"/>
    <property type="project" value="UniProtKB-SubCell"/>
</dbReference>
<keyword evidence="5" id="KW-0159">Chromosome partition</keyword>
<evidence type="ECO:0000256" key="2">
    <source>
        <dbReference type="ARBA" id="ARBA00008585"/>
    </source>
</evidence>